<dbReference type="Proteomes" id="UP000004810">
    <property type="component" value="Unassembled WGS sequence"/>
</dbReference>
<dbReference type="PANTHER" id="PTHR15859:SF1">
    <property type="entry name" value="BTB DOMAIN-CONTAINING PROTEIN"/>
    <property type="match status" value="1"/>
</dbReference>
<dbReference type="AlphaFoldDB" id="J9DSS0"/>
<comment type="caution">
    <text evidence="2">The sequence shown here is derived from an EMBL/GenBank/DDBJ whole genome shotgun (WGS) entry which is preliminary data.</text>
</comment>
<evidence type="ECO:0000256" key="1">
    <source>
        <dbReference type="SAM" id="MobiDB-lite"/>
    </source>
</evidence>
<dbReference type="PANTHER" id="PTHR15859">
    <property type="entry name" value="SETA BINDING PROTEIN 1"/>
    <property type="match status" value="1"/>
</dbReference>
<protein>
    <submittedName>
        <fullName evidence="2">Uncharacterized protein</fullName>
    </submittedName>
</protein>
<evidence type="ECO:0000313" key="3">
    <source>
        <dbReference type="Proteomes" id="UP000004810"/>
    </source>
</evidence>
<accession>J9DSS0</accession>
<evidence type="ECO:0000313" key="2">
    <source>
        <dbReference type="EMBL" id="EJW72656.1"/>
    </source>
</evidence>
<feature type="compositionally biased region" description="Polar residues" evidence="1">
    <location>
        <begin position="80"/>
        <end position="99"/>
    </location>
</feature>
<dbReference type="InterPro" id="IPR047876">
    <property type="entry name" value="SHKBP1/KCTD3"/>
</dbReference>
<feature type="non-terminal residue" evidence="2">
    <location>
        <position position="1"/>
    </location>
</feature>
<reference evidence="3" key="1">
    <citation type="submission" date="2012-08" db="EMBL/GenBank/DDBJ databases">
        <title>The Genome Sequence of Wuchereria bancrofti.</title>
        <authorList>
            <person name="Nutman T.B."/>
            <person name="Fink D.L."/>
            <person name="Russ C."/>
            <person name="Young S."/>
            <person name="Zeng Q."/>
            <person name="Koehrsen M."/>
            <person name="Alvarado L."/>
            <person name="Berlin A."/>
            <person name="Chapman S.B."/>
            <person name="Chen Z."/>
            <person name="Freedman E."/>
            <person name="Gellesch M."/>
            <person name="Goldberg J."/>
            <person name="Griggs A."/>
            <person name="Gujja S."/>
            <person name="Heilman E.R."/>
            <person name="Heiman D."/>
            <person name="Hepburn T."/>
            <person name="Howarth C."/>
            <person name="Jen D."/>
            <person name="Larson L."/>
            <person name="Lewis B."/>
            <person name="Mehta T."/>
            <person name="Park D."/>
            <person name="Pearson M."/>
            <person name="Roberts A."/>
            <person name="Saif S."/>
            <person name="Shea T."/>
            <person name="Shenoy N."/>
            <person name="Sisk P."/>
            <person name="Stolte C."/>
            <person name="Sykes S."/>
            <person name="Walk T."/>
            <person name="White J."/>
            <person name="Yandava C."/>
            <person name="Haas B."/>
            <person name="Henn M.R."/>
            <person name="Nusbaum C."/>
            <person name="Birren B."/>
        </authorList>
    </citation>
    <scope>NUCLEOTIDE SEQUENCE [LARGE SCALE GENOMIC DNA]</scope>
    <source>
        <strain evidence="3">NA</strain>
    </source>
</reference>
<proteinExistence type="predicted"/>
<organism evidence="2 3">
    <name type="scientific">Wuchereria bancrofti</name>
    <dbReference type="NCBI Taxonomy" id="6293"/>
    <lineage>
        <taxon>Eukaryota</taxon>
        <taxon>Metazoa</taxon>
        <taxon>Ecdysozoa</taxon>
        <taxon>Nematoda</taxon>
        <taxon>Chromadorea</taxon>
        <taxon>Rhabditida</taxon>
        <taxon>Spirurina</taxon>
        <taxon>Spiruromorpha</taxon>
        <taxon>Filarioidea</taxon>
        <taxon>Onchocercidae</taxon>
        <taxon>Wuchereria</taxon>
    </lineage>
</organism>
<sequence>WKVAATRQGTHHRILLHISQLLAQFSSGVSLVNLKHEAQYYGLGPLVKRLTLCEELDECACGDVLFNAYLPPPALPLNEGYSSPSPSFTRNNQKSSNSPGPHDAVSVPIPSQSRNLTEHTAMPAVEVVLNGSAFKASQQPRLLPSMEAKFQVPHAVEILVDKTVKGYPSLPTKQPSESHASFASEAQFSSGVSLVNLKHEAQYYGLGPLVKRLTLCEELDECACGDVLFNAYLPPPALPLNEGMF</sequence>
<name>J9DSS0_WUCBA</name>
<feature type="region of interest" description="Disordered" evidence="1">
    <location>
        <begin position="80"/>
        <end position="109"/>
    </location>
</feature>
<dbReference type="EMBL" id="ADBV01015695">
    <property type="protein sequence ID" value="EJW72656.1"/>
    <property type="molecule type" value="Genomic_DNA"/>
</dbReference>
<gene>
    <name evidence="2" type="ORF">WUBG_16434</name>
</gene>